<evidence type="ECO:0000259" key="2">
    <source>
        <dbReference type="Pfam" id="PF01627"/>
    </source>
</evidence>
<evidence type="ECO:0000313" key="3">
    <source>
        <dbReference type="EMBL" id="MCP8937294.1"/>
    </source>
</evidence>
<dbReference type="SUPFAM" id="SSF47226">
    <property type="entry name" value="Histidine-containing phosphotransfer domain, HPT domain"/>
    <property type="match status" value="1"/>
</dbReference>
<organism evidence="3 4">
    <name type="scientific">Alsobacter ponti</name>
    <dbReference type="NCBI Taxonomy" id="2962936"/>
    <lineage>
        <taxon>Bacteria</taxon>
        <taxon>Pseudomonadati</taxon>
        <taxon>Pseudomonadota</taxon>
        <taxon>Alphaproteobacteria</taxon>
        <taxon>Hyphomicrobiales</taxon>
        <taxon>Alsobacteraceae</taxon>
        <taxon>Alsobacter</taxon>
    </lineage>
</organism>
<evidence type="ECO:0000256" key="1">
    <source>
        <dbReference type="ARBA" id="ARBA00023012"/>
    </source>
</evidence>
<keyword evidence="1" id="KW-0902">Two-component regulatory system</keyword>
<comment type="caution">
    <text evidence="3">The sequence shown here is derived from an EMBL/GenBank/DDBJ whole genome shotgun (WGS) entry which is preliminary data.</text>
</comment>
<dbReference type="Pfam" id="PF01627">
    <property type="entry name" value="Hpt"/>
    <property type="match status" value="1"/>
</dbReference>
<name>A0ABT1L770_9HYPH</name>
<dbReference type="InterPro" id="IPR036641">
    <property type="entry name" value="HPT_dom_sf"/>
</dbReference>
<dbReference type="Proteomes" id="UP001205890">
    <property type="component" value="Unassembled WGS sequence"/>
</dbReference>
<dbReference type="RefSeq" id="WP_254738110.1">
    <property type="nucleotide sequence ID" value="NZ_JANCLU010000001.1"/>
</dbReference>
<accession>A0ABT1L770</accession>
<dbReference type="EMBL" id="JANCLU010000001">
    <property type="protein sequence ID" value="MCP8937294.1"/>
    <property type="molecule type" value="Genomic_DNA"/>
</dbReference>
<keyword evidence="4" id="KW-1185">Reference proteome</keyword>
<protein>
    <submittedName>
        <fullName evidence="3">Hpt domain-containing protein</fullName>
    </submittedName>
</protein>
<feature type="domain" description="HPt" evidence="2">
    <location>
        <begin position="36"/>
        <end position="113"/>
    </location>
</feature>
<proteinExistence type="predicted"/>
<dbReference type="InterPro" id="IPR008207">
    <property type="entry name" value="Sig_transdc_His_kin_Hpt_dom"/>
</dbReference>
<gene>
    <name evidence="3" type="ORF">NK718_02095</name>
</gene>
<sequence length="127" mass="12877">MDWVKTPGSAGTTSPVIDMALLSRHSMGDDAVVRDVLSLFLDQSARVLRAIWDAPTGPARRDAAHLLVGSAMAVGAVQVAEAARRLEAVALQGEAVAMDAIAALHAAVAEARAVVAGLIEGGPSGGL</sequence>
<reference evidence="3 4" key="1">
    <citation type="submission" date="2022-07" db="EMBL/GenBank/DDBJ databases">
        <authorList>
            <person name="Li W.-J."/>
            <person name="Deng Q.-Q."/>
        </authorList>
    </citation>
    <scope>NUCLEOTIDE SEQUENCE [LARGE SCALE GENOMIC DNA]</scope>
    <source>
        <strain evidence="3 4">SYSU M60028</strain>
    </source>
</reference>
<dbReference type="Gene3D" id="1.20.120.160">
    <property type="entry name" value="HPT domain"/>
    <property type="match status" value="1"/>
</dbReference>
<evidence type="ECO:0000313" key="4">
    <source>
        <dbReference type="Proteomes" id="UP001205890"/>
    </source>
</evidence>